<evidence type="ECO:0000313" key="5">
    <source>
        <dbReference type="Proteomes" id="UP000254387"/>
    </source>
</evidence>
<evidence type="ECO:0000313" key="2">
    <source>
        <dbReference type="EMBL" id="STU49054.1"/>
    </source>
</evidence>
<dbReference type="EMBL" id="UGMN01000004">
    <property type="protein sequence ID" value="STV09302.1"/>
    <property type="molecule type" value="Genomic_DNA"/>
</dbReference>
<protein>
    <submittedName>
        <fullName evidence="3">Uncharacterized protein</fullName>
    </submittedName>
</protein>
<feature type="signal peptide" evidence="1">
    <location>
        <begin position="1"/>
        <end position="18"/>
    </location>
</feature>
<gene>
    <name evidence="2" type="ORF">NCTC5051_01493</name>
    <name evidence="3" type="ORF">NCTC5053_02351</name>
</gene>
<dbReference type="AlphaFoldDB" id="A0A378AHS2"/>
<proteinExistence type="predicted"/>
<name>A0A378AHS2_KLEPN</name>
<reference evidence="4 5" key="1">
    <citation type="submission" date="2018-06" db="EMBL/GenBank/DDBJ databases">
        <authorList>
            <consortium name="Pathogen Informatics"/>
            <person name="Doyle S."/>
        </authorList>
    </citation>
    <scope>NUCLEOTIDE SEQUENCE [LARGE SCALE GENOMIC DNA]</scope>
    <source>
        <strain evidence="2 4">NCTC5051</strain>
        <strain evidence="3 5">NCTC5053</strain>
    </source>
</reference>
<dbReference type="Proteomes" id="UP000254141">
    <property type="component" value="Unassembled WGS sequence"/>
</dbReference>
<dbReference type="EMBL" id="UGLU01000001">
    <property type="protein sequence ID" value="STU49054.1"/>
    <property type="molecule type" value="Genomic_DNA"/>
</dbReference>
<feature type="chain" id="PRO_5044074764" evidence="1">
    <location>
        <begin position="19"/>
        <end position="68"/>
    </location>
</feature>
<dbReference type="Proteomes" id="UP000254387">
    <property type="component" value="Unassembled WGS sequence"/>
</dbReference>
<keyword evidence="1" id="KW-0732">Signal</keyword>
<sequence length="68" mass="7439">MRGKSVMLLAGLASLAQANELNLYSVNTGSYVYHLTNNHGQYTESKIIFSQWSGNSLQTPNTAFCLAL</sequence>
<organism evidence="3 5">
    <name type="scientific">Klebsiella pneumoniae</name>
    <dbReference type="NCBI Taxonomy" id="573"/>
    <lineage>
        <taxon>Bacteria</taxon>
        <taxon>Pseudomonadati</taxon>
        <taxon>Pseudomonadota</taxon>
        <taxon>Gammaproteobacteria</taxon>
        <taxon>Enterobacterales</taxon>
        <taxon>Enterobacteriaceae</taxon>
        <taxon>Klebsiella/Raoultella group</taxon>
        <taxon>Klebsiella</taxon>
        <taxon>Klebsiella pneumoniae complex</taxon>
    </lineage>
</organism>
<evidence type="ECO:0000313" key="4">
    <source>
        <dbReference type="Proteomes" id="UP000254141"/>
    </source>
</evidence>
<accession>A0A378AHS2</accession>
<evidence type="ECO:0000313" key="3">
    <source>
        <dbReference type="EMBL" id="STV09302.1"/>
    </source>
</evidence>
<evidence type="ECO:0000256" key="1">
    <source>
        <dbReference type="SAM" id="SignalP"/>
    </source>
</evidence>